<dbReference type="OMA" id="KWHIFSA"/>
<feature type="compositionally biased region" description="Polar residues" evidence="6">
    <location>
        <begin position="396"/>
        <end position="416"/>
    </location>
</feature>
<evidence type="ECO:0000259" key="7">
    <source>
        <dbReference type="Pfam" id="PF06886"/>
    </source>
</evidence>
<evidence type="ECO:0000256" key="2">
    <source>
        <dbReference type="ARBA" id="ARBA00005885"/>
    </source>
</evidence>
<evidence type="ECO:0000256" key="6">
    <source>
        <dbReference type="SAM" id="MobiDB-lite"/>
    </source>
</evidence>
<evidence type="ECO:0000256" key="4">
    <source>
        <dbReference type="ARBA" id="ARBA00022701"/>
    </source>
</evidence>
<comment type="similarity">
    <text evidence="2">Belongs to the TPX2 family.</text>
</comment>
<feature type="region of interest" description="Disordered" evidence="6">
    <location>
        <begin position="192"/>
        <end position="231"/>
    </location>
</feature>
<dbReference type="AlphaFoldDB" id="A0A0A0KSB8"/>
<reference evidence="8 9" key="4">
    <citation type="journal article" date="2011" name="BMC Genomics">
        <title>RNA-Seq improves annotation of protein-coding genes in the cucumber genome.</title>
        <authorList>
            <person name="Li Z."/>
            <person name="Zhang Z."/>
            <person name="Yan P."/>
            <person name="Huang S."/>
            <person name="Fei Z."/>
            <person name="Lin K."/>
        </authorList>
    </citation>
    <scope>NUCLEOTIDE SEQUENCE [LARGE SCALE GENOMIC DNA]</scope>
    <source>
        <strain evidence="9">cv. 9930</strain>
    </source>
</reference>
<sequence length="572" mass="63638">MADSTCLMHHPFSYTSGFPNESMEGNLPIHALSQSVSFGRFMSDSLSWEKWSTFSHNRYVEEAEKFSRPGSVAQKKAFFEAHYKKIAAQRAAALLEQENAASSSKSLQQTQTEHNASASPHTSISTSNGLQQHEVQVVTGQHFLAIASGDGRSDGSFLKEEKVDSREVEGGDSGLAHQVIEEIPQKVVGVDLNDGLTGNESNRTPQMERSLPKSSRQNWEQPSTISKKKAATSSSKLLLFDRSSKILPSTPVKPISPASYLNNATPKQVANKYSMESADKRKSNIATPKRVANKYVMESADKRKSNIATPKQAANKYVIESADKRKSNIATPKQVVNKCVMESADKRKSTPKSLRMAVNFTPIRELNKLTSTVMRKIERSRAGASTSKPAKDCSTPLRTPNTAMKTESQKHPSATPWSEKKRNKLYSPFSFTPFSLRTDERAARRKEKLEEKFNTNESQKKVQLQTKLKEKAETEITKLRQSFCFKARPLPNFYKERKTQKNEEVFKCHPPSPKLGRKGSPKIGEATAPHSGHMAPVKSTRGTNKNAHGKTRSLSLQTLMSAHENTSPNIQQ</sequence>
<feature type="region of interest" description="Disordered" evidence="6">
    <location>
        <begin position="102"/>
        <end position="129"/>
    </location>
</feature>
<dbReference type="STRING" id="3659.A0A0A0KSB8"/>
<proteinExistence type="inferred from homology"/>
<reference evidence="8 9" key="2">
    <citation type="journal article" date="2009" name="PLoS ONE">
        <title>An integrated genetic and cytogenetic map of the cucumber genome.</title>
        <authorList>
            <person name="Ren Y."/>
            <person name="Zhang Z."/>
            <person name="Liu J."/>
            <person name="Staub J.E."/>
            <person name="Han Y."/>
            <person name="Cheng Z."/>
            <person name="Li X."/>
            <person name="Lu J."/>
            <person name="Miao H."/>
            <person name="Kang H."/>
            <person name="Xie B."/>
            <person name="Gu X."/>
            <person name="Wang X."/>
            <person name="Du Y."/>
            <person name="Jin W."/>
            <person name="Huang S."/>
        </authorList>
    </citation>
    <scope>NUCLEOTIDE SEQUENCE [LARGE SCALE GENOMIC DNA]</scope>
    <source>
        <strain evidence="9">cv. 9930</strain>
    </source>
</reference>
<organism evidence="8 9">
    <name type="scientific">Cucumis sativus</name>
    <name type="common">Cucumber</name>
    <dbReference type="NCBI Taxonomy" id="3659"/>
    <lineage>
        <taxon>Eukaryota</taxon>
        <taxon>Viridiplantae</taxon>
        <taxon>Streptophyta</taxon>
        <taxon>Embryophyta</taxon>
        <taxon>Tracheophyta</taxon>
        <taxon>Spermatophyta</taxon>
        <taxon>Magnoliopsida</taxon>
        <taxon>eudicotyledons</taxon>
        <taxon>Gunneridae</taxon>
        <taxon>Pentapetalae</taxon>
        <taxon>rosids</taxon>
        <taxon>fabids</taxon>
        <taxon>Cucurbitales</taxon>
        <taxon>Cucurbitaceae</taxon>
        <taxon>Benincaseae</taxon>
        <taxon>Cucumis</taxon>
    </lineage>
</organism>
<evidence type="ECO:0000256" key="5">
    <source>
        <dbReference type="ARBA" id="ARBA00023212"/>
    </source>
</evidence>
<keyword evidence="3" id="KW-0963">Cytoplasm</keyword>
<feature type="compositionally biased region" description="Polar residues" evidence="6">
    <location>
        <begin position="196"/>
        <end position="222"/>
    </location>
</feature>
<dbReference type="Gramene" id="KGN51327">
    <property type="protein sequence ID" value="KGN51327"/>
    <property type="gene ID" value="Csa_5G517740"/>
</dbReference>
<keyword evidence="4" id="KW-0493">Microtubule</keyword>
<dbReference type="InterPro" id="IPR027329">
    <property type="entry name" value="TPX2_C"/>
</dbReference>
<keyword evidence="5" id="KW-0206">Cytoskeleton</keyword>
<evidence type="ECO:0000313" key="8">
    <source>
        <dbReference type="EMBL" id="KGN51327.1"/>
    </source>
</evidence>
<gene>
    <name evidence="8" type="ORF">Csa_5G517740</name>
</gene>
<protein>
    <recommendedName>
        <fullName evidence="7">TPX2 C-terminal domain-containing protein</fullName>
    </recommendedName>
</protein>
<dbReference type="Pfam" id="PF06886">
    <property type="entry name" value="TPX2"/>
    <property type="match status" value="1"/>
</dbReference>
<keyword evidence="9" id="KW-1185">Reference proteome</keyword>
<feature type="domain" description="TPX2 C-terminal" evidence="7">
    <location>
        <begin position="434"/>
        <end position="502"/>
    </location>
</feature>
<accession>A0A0A0KSB8</accession>
<dbReference type="Proteomes" id="UP000029981">
    <property type="component" value="Chromosome 5"/>
</dbReference>
<dbReference type="GO" id="GO:0005874">
    <property type="term" value="C:microtubule"/>
    <property type="evidence" value="ECO:0007669"/>
    <property type="project" value="UniProtKB-KW"/>
</dbReference>
<dbReference type="eggNOG" id="ENOG502QUCW">
    <property type="taxonomic scope" value="Eukaryota"/>
</dbReference>
<dbReference type="OrthoDB" id="621651at2759"/>
<evidence type="ECO:0000256" key="1">
    <source>
        <dbReference type="ARBA" id="ARBA00004245"/>
    </source>
</evidence>
<feature type="compositionally biased region" description="Polar residues" evidence="6">
    <location>
        <begin position="540"/>
        <end position="572"/>
    </location>
</feature>
<evidence type="ECO:0000313" key="9">
    <source>
        <dbReference type="Proteomes" id="UP000029981"/>
    </source>
</evidence>
<feature type="region of interest" description="Disordered" evidence="6">
    <location>
        <begin position="150"/>
        <end position="172"/>
    </location>
</feature>
<dbReference type="PANTHER" id="PTHR47067">
    <property type="entry name" value="TPX2 (TARGETING PROTEIN FOR XKLP2) PROTEIN FAMILY-RELATED"/>
    <property type="match status" value="1"/>
</dbReference>
<evidence type="ECO:0000256" key="3">
    <source>
        <dbReference type="ARBA" id="ARBA00022490"/>
    </source>
</evidence>
<dbReference type="EMBL" id="CM002926">
    <property type="protein sequence ID" value="KGN51327.1"/>
    <property type="molecule type" value="Genomic_DNA"/>
</dbReference>
<dbReference type="PANTHER" id="PTHR47067:SF7">
    <property type="entry name" value="TPX2 (TARGETING PROTEIN FOR XKLP2) PROTEIN FAMILY"/>
    <property type="match status" value="1"/>
</dbReference>
<comment type="subcellular location">
    <subcellularLocation>
        <location evidence="1">Cytoplasm</location>
        <location evidence="1">Cytoskeleton</location>
    </subcellularLocation>
</comment>
<reference evidence="8 9" key="1">
    <citation type="journal article" date="2009" name="Nat. Genet.">
        <title>The genome of the cucumber, Cucumis sativus L.</title>
        <authorList>
            <person name="Huang S."/>
            <person name="Li R."/>
            <person name="Zhang Z."/>
            <person name="Li L."/>
            <person name="Gu X."/>
            <person name="Fan W."/>
            <person name="Lucas W.J."/>
            <person name="Wang X."/>
            <person name="Xie B."/>
            <person name="Ni P."/>
            <person name="Ren Y."/>
            <person name="Zhu H."/>
            <person name="Li J."/>
            <person name="Lin K."/>
            <person name="Jin W."/>
            <person name="Fei Z."/>
            <person name="Li G."/>
            <person name="Staub J."/>
            <person name="Kilian A."/>
            <person name="van der Vossen E.A."/>
            <person name="Wu Y."/>
            <person name="Guo J."/>
            <person name="He J."/>
            <person name="Jia Z."/>
            <person name="Ren Y."/>
            <person name="Tian G."/>
            <person name="Lu Y."/>
            <person name="Ruan J."/>
            <person name="Qian W."/>
            <person name="Wang M."/>
            <person name="Huang Q."/>
            <person name="Li B."/>
            <person name="Xuan Z."/>
            <person name="Cao J."/>
            <person name="Asan"/>
            <person name="Wu Z."/>
            <person name="Zhang J."/>
            <person name="Cai Q."/>
            <person name="Bai Y."/>
            <person name="Zhao B."/>
            <person name="Han Y."/>
            <person name="Li Y."/>
            <person name="Li X."/>
            <person name="Wang S."/>
            <person name="Shi Q."/>
            <person name="Liu S."/>
            <person name="Cho W.K."/>
            <person name="Kim J.Y."/>
            <person name="Xu Y."/>
            <person name="Heller-Uszynska K."/>
            <person name="Miao H."/>
            <person name="Cheng Z."/>
            <person name="Zhang S."/>
            <person name="Wu J."/>
            <person name="Yang Y."/>
            <person name="Kang H."/>
            <person name="Li M."/>
            <person name="Liang H."/>
            <person name="Ren X."/>
            <person name="Shi Z."/>
            <person name="Wen M."/>
            <person name="Jian M."/>
            <person name="Yang H."/>
            <person name="Zhang G."/>
            <person name="Yang Z."/>
            <person name="Chen R."/>
            <person name="Liu S."/>
            <person name="Li J."/>
            <person name="Ma L."/>
            <person name="Liu H."/>
            <person name="Zhou Y."/>
            <person name="Zhao J."/>
            <person name="Fang X."/>
            <person name="Li G."/>
            <person name="Fang L."/>
            <person name="Li Y."/>
            <person name="Liu D."/>
            <person name="Zheng H."/>
            <person name="Zhang Y."/>
            <person name="Qin N."/>
            <person name="Li Z."/>
            <person name="Yang G."/>
            <person name="Yang S."/>
            <person name="Bolund L."/>
            <person name="Kristiansen K."/>
            <person name="Zheng H."/>
            <person name="Li S."/>
            <person name="Zhang X."/>
            <person name="Yang H."/>
            <person name="Wang J."/>
            <person name="Sun R."/>
            <person name="Zhang B."/>
            <person name="Jiang S."/>
            <person name="Wang J."/>
            <person name="Du Y."/>
            <person name="Li S."/>
        </authorList>
    </citation>
    <scope>NUCLEOTIDE SEQUENCE [LARGE SCALE GENOMIC DNA]</scope>
    <source>
        <strain evidence="9">cv. 9930</strain>
    </source>
</reference>
<dbReference type="KEGG" id="csv:101216656"/>
<name>A0A0A0KSB8_CUCSA</name>
<feature type="region of interest" description="Disordered" evidence="6">
    <location>
        <begin position="506"/>
        <end position="572"/>
    </location>
</feature>
<feature type="region of interest" description="Disordered" evidence="6">
    <location>
        <begin position="378"/>
        <end position="421"/>
    </location>
</feature>
<dbReference type="InterPro" id="IPR044216">
    <property type="entry name" value="WDL7"/>
</dbReference>
<reference evidence="8 9" key="3">
    <citation type="journal article" date="2010" name="BMC Genomics">
        <title>Transcriptome sequencing and comparative analysis of cucumber flowers with different sex types.</title>
        <authorList>
            <person name="Guo S."/>
            <person name="Zheng Y."/>
            <person name="Joung J.G."/>
            <person name="Liu S."/>
            <person name="Zhang Z."/>
            <person name="Crasta O.R."/>
            <person name="Sobral B.W."/>
            <person name="Xu Y."/>
            <person name="Huang S."/>
            <person name="Fei Z."/>
        </authorList>
    </citation>
    <scope>NUCLEOTIDE SEQUENCE [LARGE SCALE GENOMIC DNA]</scope>
    <source>
        <strain evidence="9">cv. 9930</strain>
    </source>
</reference>
<feature type="compositionally biased region" description="Basic and acidic residues" evidence="6">
    <location>
        <begin position="151"/>
        <end position="169"/>
    </location>
</feature>